<evidence type="ECO:0000313" key="4">
    <source>
        <dbReference type="WBParaSite" id="SSLN_0000628501-mRNA-1"/>
    </source>
</evidence>
<organism evidence="4">
    <name type="scientific">Schistocephalus solidus</name>
    <name type="common">Tapeworm</name>
    <dbReference type="NCBI Taxonomy" id="70667"/>
    <lineage>
        <taxon>Eukaryota</taxon>
        <taxon>Metazoa</taxon>
        <taxon>Spiralia</taxon>
        <taxon>Lophotrochozoa</taxon>
        <taxon>Platyhelminthes</taxon>
        <taxon>Cestoda</taxon>
        <taxon>Eucestoda</taxon>
        <taxon>Diphyllobothriidea</taxon>
        <taxon>Diphyllobothriidae</taxon>
        <taxon>Schistocephalus</taxon>
    </lineage>
</organism>
<evidence type="ECO:0000313" key="2">
    <source>
        <dbReference type="EMBL" id="VDL92475.1"/>
    </source>
</evidence>
<accession>A0A183SPE2</accession>
<dbReference type="Proteomes" id="UP000275846">
    <property type="component" value="Unassembled WGS sequence"/>
</dbReference>
<feature type="region of interest" description="Disordered" evidence="1">
    <location>
        <begin position="1"/>
        <end position="29"/>
    </location>
</feature>
<gene>
    <name evidence="2" type="ORF">SSLN_LOCUS6090</name>
</gene>
<keyword evidence="3" id="KW-1185">Reference proteome</keyword>
<feature type="compositionally biased region" description="Acidic residues" evidence="1">
    <location>
        <begin position="1"/>
        <end position="17"/>
    </location>
</feature>
<proteinExistence type="predicted"/>
<name>A0A183SPE2_SCHSO</name>
<reference evidence="2 3" key="2">
    <citation type="submission" date="2018-11" db="EMBL/GenBank/DDBJ databases">
        <authorList>
            <consortium name="Pathogen Informatics"/>
        </authorList>
    </citation>
    <scope>NUCLEOTIDE SEQUENCE [LARGE SCALE GENOMIC DNA]</scope>
    <source>
        <strain evidence="2 3">NST_G2</strain>
    </source>
</reference>
<evidence type="ECO:0000256" key="1">
    <source>
        <dbReference type="SAM" id="MobiDB-lite"/>
    </source>
</evidence>
<sequence length="108" mass="12422">MMDDDDEDYDYDDDDDAAAAAAHNNDDIRDDDDYVERLTVTAAAGPTNIFWRLIQTVSSAHTRMRKRALSGSYAPVPMCAFNFRFFRHRRGDRVLRRLSSLLEGNIFN</sequence>
<dbReference type="AlphaFoldDB" id="A0A183SPE2"/>
<protein>
    <submittedName>
        <fullName evidence="2 4">Uncharacterized protein</fullName>
    </submittedName>
</protein>
<evidence type="ECO:0000313" key="3">
    <source>
        <dbReference type="Proteomes" id="UP000275846"/>
    </source>
</evidence>
<dbReference type="EMBL" id="UYSU01033536">
    <property type="protein sequence ID" value="VDL92475.1"/>
    <property type="molecule type" value="Genomic_DNA"/>
</dbReference>
<reference evidence="4" key="1">
    <citation type="submission" date="2016-06" db="UniProtKB">
        <authorList>
            <consortium name="WormBaseParasite"/>
        </authorList>
    </citation>
    <scope>IDENTIFICATION</scope>
</reference>
<dbReference type="WBParaSite" id="SSLN_0000628501-mRNA-1">
    <property type="protein sequence ID" value="SSLN_0000628501-mRNA-1"/>
    <property type="gene ID" value="SSLN_0000628501"/>
</dbReference>